<name>A0AAD5SU02_9FUNG</name>
<feature type="region of interest" description="Disordered" evidence="1">
    <location>
        <begin position="377"/>
        <end position="411"/>
    </location>
</feature>
<evidence type="ECO:0000313" key="2">
    <source>
        <dbReference type="EMBL" id="KAJ3107511.1"/>
    </source>
</evidence>
<reference evidence="2" key="1">
    <citation type="submission" date="2020-05" db="EMBL/GenBank/DDBJ databases">
        <title>Phylogenomic resolution of chytrid fungi.</title>
        <authorList>
            <person name="Stajich J.E."/>
            <person name="Amses K."/>
            <person name="Simmons R."/>
            <person name="Seto K."/>
            <person name="Myers J."/>
            <person name="Bonds A."/>
            <person name="Quandt C.A."/>
            <person name="Barry K."/>
            <person name="Liu P."/>
            <person name="Grigoriev I."/>
            <person name="Longcore J.E."/>
            <person name="James T.Y."/>
        </authorList>
    </citation>
    <scope>NUCLEOTIDE SEQUENCE</scope>
    <source>
        <strain evidence="2">JEL0513</strain>
    </source>
</reference>
<feature type="compositionally biased region" description="Low complexity" evidence="1">
    <location>
        <begin position="219"/>
        <end position="234"/>
    </location>
</feature>
<feature type="compositionally biased region" description="Basic residues" evidence="1">
    <location>
        <begin position="195"/>
        <end position="216"/>
    </location>
</feature>
<feature type="compositionally biased region" description="Polar residues" evidence="1">
    <location>
        <begin position="379"/>
        <end position="391"/>
    </location>
</feature>
<dbReference type="Proteomes" id="UP001211907">
    <property type="component" value="Unassembled WGS sequence"/>
</dbReference>
<feature type="compositionally biased region" description="Basic and acidic residues" evidence="1">
    <location>
        <begin position="395"/>
        <end position="404"/>
    </location>
</feature>
<dbReference type="AlphaFoldDB" id="A0AAD5SU02"/>
<accession>A0AAD5SU02</accession>
<dbReference type="EMBL" id="JADGJH010001905">
    <property type="protein sequence ID" value="KAJ3107511.1"/>
    <property type="molecule type" value="Genomic_DNA"/>
</dbReference>
<keyword evidence="3" id="KW-1185">Reference proteome</keyword>
<proteinExistence type="predicted"/>
<protein>
    <submittedName>
        <fullName evidence="2">Uncharacterized protein</fullName>
    </submittedName>
</protein>
<gene>
    <name evidence="2" type="ORF">HK100_003575</name>
</gene>
<sequence>MLCISCIWIHRVRTRSSRDQSPVTANIHCISKLPLFRPTLPPVTAETIRSTTTTPSATFLPAIAGSQQYSVLIGAPMRALDSHRFRKILAFPVGFRRGNNSNGKLAAATAIKSTTVVEMGTPTTTARAGADLQWNERFGTLPVAAVRQQEGVLAANDFSSTNGGGGGGGFGGCIVSGIYTDDGFLGYGSMARSCSRSHSHSRSHSRSRSNSHKKHHDNTTLTTATPSATTTAEPSSERNSVLVDGIVDSYAVCNNKNKDLPHPKYPNLAPVGNLNSNVFVPSSVNACDNVKLQYCLGQRNRSNPITVSHDAITVQSQDSRRQDGIGRKPTTAGVAVVKASAEEKVAVTRSTAAFSNKPNEFATATKINSEKPWNFRSWAGSSRKQAENNRAGSVENREHSGDGRLKKKVLA</sequence>
<feature type="region of interest" description="Disordered" evidence="1">
    <location>
        <begin position="195"/>
        <end position="240"/>
    </location>
</feature>
<organism evidence="2 3">
    <name type="scientific">Physocladia obscura</name>
    <dbReference type="NCBI Taxonomy" id="109957"/>
    <lineage>
        <taxon>Eukaryota</taxon>
        <taxon>Fungi</taxon>
        <taxon>Fungi incertae sedis</taxon>
        <taxon>Chytridiomycota</taxon>
        <taxon>Chytridiomycota incertae sedis</taxon>
        <taxon>Chytridiomycetes</taxon>
        <taxon>Chytridiales</taxon>
        <taxon>Chytriomycetaceae</taxon>
        <taxon>Physocladia</taxon>
    </lineage>
</organism>
<comment type="caution">
    <text evidence="2">The sequence shown here is derived from an EMBL/GenBank/DDBJ whole genome shotgun (WGS) entry which is preliminary data.</text>
</comment>
<evidence type="ECO:0000313" key="3">
    <source>
        <dbReference type="Proteomes" id="UP001211907"/>
    </source>
</evidence>
<evidence type="ECO:0000256" key="1">
    <source>
        <dbReference type="SAM" id="MobiDB-lite"/>
    </source>
</evidence>